<organism evidence="5 6">
    <name type="scientific">Thermogemmatispora tikiterensis</name>
    <dbReference type="NCBI Taxonomy" id="1825093"/>
    <lineage>
        <taxon>Bacteria</taxon>
        <taxon>Bacillati</taxon>
        <taxon>Chloroflexota</taxon>
        <taxon>Ktedonobacteria</taxon>
        <taxon>Thermogemmatisporales</taxon>
        <taxon>Thermogemmatisporaceae</taxon>
        <taxon>Thermogemmatispora</taxon>
    </lineage>
</organism>
<dbReference type="RefSeq" id="WP_189362061.1">
    <property type="nucleotide sequence ID" value="NZ_MCIF01000002.1"/>
</dbReference>
<dbReference type="Pfam" id="PF13560">
    <property type="entry name" value="HTH_31"/>
    <property type="match status" value="1"/>
</dbReference>
<dbReference type="InterPro" id="IPR001387">
    <property type="entry name" value="Cro/C1-type_HTH"/>
</dbReference>
<gene>
    <name evidence="5" type="ORF">A4R35_19430</name>
</gene>
<dbReference type="SMART" id="SM00530">
    <property type="entry name" value="HTH_XRE"/>
    <property type="match status" value="1"/>
</dbReference>
<dbReference type="PANTHER" id="PTHR46797:SF23">
    <property type="entry name" value="HTH-TYPE TRANSCRIPTIONAL REGULATOR SUTR"/>
    <property type="match status" value="1"/>
</dbReference>
<keyword evidence="3" id="KW-0804">Transcription</keyword>
<dbReference type="PROSITE" id="PS50943">
    <property type="entry name" value="HTH_CROC1"/>
    <property type="match status" value="1"/>
</dbReference>
<dbReference type="PANTHER" id="PTHR46797">
    <property type="entry name" value="HTH-TYPE TRANSCRIPTIONAL REGULATOR"/>
    <property type="match status" value="1"/>
</dbReference>
<dbReference type="AlphaFoldDB" id="A0A328VPN2"/>
<dbReference type="GO" id="GO:0003700">
    <property type="term" value="F:DNA-binding transcription factor activity"/>
    <property type="evidence" value="ECO:0007669"/>
    <property type="project" value="TreeGrafter"/>
</dbReference>
<name>A0A328VPN2_9CHLR</name>
<evidence type="ECO:0000313" key="5">
    <source>
        <dbReference type="EMBL" id="RAQ97720.1"/>
    </source>
</evidence>
<dbReference type="CDD" id="cd00093">
    <property type="entry name" value="HTH_XRE"/>
    <property type="match status" value="1"/>
</dbReference>
<keyword evidence="6" id="KW-1185">Reference proteome</keyword>
<evidence type="ECO:0000256" key="1">
    <source>
        <dbReference type="ARBA" id="ARBA00023015"/>
    </source>
</evidence>
<feature type="domain" description="HTH cro/C1-type" evidence="4">
    <location>
        <begin position="11"/>
        <end position="66"/>
    </location>
</feature>
<dbReference type="EMBL" id="MCIF01000002">
    <property type="protein sequence ID" value="RAQ97720.1"/>
    <property type="molecule type" value="Genomic_DNA"/>
</dbReference>
<dbReference type="InterPro" id="IPR019734">
    <property type="entry name" value="TPR_rpt"/>
</dbReference>
<dbReference type="InterPro" id="IPR011990">
    <property type="entry name" value="TPR-like_helical_dom_sf"/>
</dbReference>
<protein>
    <recommendedName>
        <fullName evidence="4">HTH cro/C1-type domain-containing protein</fullName>
    </recommendedName>
</protein>
<comment type="caution">
    <text evidence="5">The sequence shown here is derived from an EMBL/GenBank/DDBJ whole genome shotgun (WGS) entry which is preliminary data.</text>
</comment>
<sequence>MLSPHTFGHLIRTYRLQRGWSQEELAQRWGYSREYVSQIERGQRKLDSLQQVLRLADLLDIPQDQLDAIGRGIPRRSIHPQRPEQADSAILQMLLAPGRDMVQLSYLLWIADQAPSLEDKLHELVSQLDSALISYHGDLLRPAQQLLAYAHQMLGRMAVDHLDLAAASGHFSEAIALAEELQDPDLLTIGMVYQGSLLRKRGRFSTAIRCFEAAHQYLQGASTATQGMYYVNFSTVYADRGQHEPFLRCIDQALDLATTHKESIAGLANDFSLDDVLWAKAGGLAELWKPAEAVKVFEETDRLRQFRPLRELGAYTINKGKAYFRLGELDEGLQLVLKGLELATEYRSARQIGWVERIYMQMRTLPIGKDKRLDALREALLEARNKLG</sequence>
<dbReference type="Gene3D" id="1.10.260.40">
    <property type="entry name" value="lambda repressor-like DNA-binding domains"/>
    <property type="match status" value="1"/>
</dbReference>
<dbReference type="GO" id="GO:0005829">
    <property type="term" value="C:cytosol"/>
    <property type="evidence" value="ECO:0007669"/>
    <property type="project" value="TreeGrafter"/>
</dbReference>
<evidence type="ECO:0000259" key="4">
    <source>
        <dbReference type="PROSITE" id="PS50943"/>
    </source>
</evidence>
<keyword evidence="2" id="KW-0238">DNA-binding</keyword>
<proteinExistence type="predicted"/>
<evidence type="ECO:0000313" key="6">
    <source>
        <dbReference type="Proteomes" id="UP000248706"/>
    </source>
</evidence>
<keyword evidence="1" id="KW-0805">Transcription regulation</keyword>
<dbReference type="InterPro" id="IPR010982">
    <property type="entry name" value="Lambda_DNA-bd_dom_sf"/>
</dbReference>
<dbReference type="InterPro" id="IPR050807">
    <property type="entry name" value="TransReg_Diox_bact_type"/>
</dbReference>
<evidence type="ECO:0000256" key="2">
    <source>
        <dbReference type="ARBA" id="ARBA00023125"/>
    </source>
</evidence>
<dbReference type="Gene3D" id="1.25.40.10">
    <property type="entry name" value="Tetratricopeptide repeat domain"/>
    <property type="match status" value="1"/>
</dbReference>
<reference evidence="5 6" key="1">
    <citation type="submission" date="2016-08" db="EMBL/GenBank/DDBJ databases">
        <title>Analysis of Carbohydrate Active Enzymes in Thermogemmatispora T81 Reveals Carbohydrate Degradation Ability.</title>
        <authorList>
            <person name="Tomazini A."/>
            <person name="Lal S."/>
            <person name="Stott M."/>
            <person name="Henrissat B."/>
            <person name="Polikarpov I."/>
            <person name="Sparling R."/>
            <person name="Levin D.B."/>
        </authorList>
    </citation>
    <scope>NUCLEOTIDE SEQUENCE [LARGE SCALE GENOMIC DNA]</scope>
    <source>
        <strain evidence="5 6">T81</strain>
    </source>
</reference>
<dbReference type="GO" id="GO:0003677">
    <property type="term" value="F:DNA binding"/>
    <property type="evidence" value="ECO:0007669"/>
    <property type="project" value="UniProtKB-KW"/>
</dbReference>
<dbReference type="Proteomes" id="UP000248706">
    <property type="component" value="Unassembled WGS sequence"/>
</dbReference>
<dbReference type="SUPFAM" id="SSF48452">
    <property type="entry name" value="TPR-like"/>
    <property type="match status" value="1"/>
</dbReference>
<dbReference type="SUPFAM" id="SSF47413">
    <property type="entry name" value="lambda repressor-like DNA-binding domains"/>
    <property type="match status" value="1"/>
</dbReference>
<dbReference type="SMART" id="SM00028">
    <property type="entry name" value="TPR"/>
    <property type="match status" value="4"/>
</dbReference>
<evidence type="ECO:0000256" key="3">
    <source>
        <dbReference type="ARBA" id="ARBA00023163"/>
    </source>
</evidence>
<accession>A0A328VPN2</accession>